<dbReference type="STRING" id="1108595.BKX93_14035"/>
<dbReference type="KEGG" id="cvc:BKX93_14035"/>
<dbReference type="GO" id="GO:0043565">
    <property type="term" value="F:sequence-specific DNA binding"/>
    <property type="evidence" value="ECO:0007669"/>
    <property type="project" value="InterPro"/>
</dbReference>
<evidence type="ECO:0000313" key="2">
    <source>
        <dbReference type="Proteomes" id="UP000178776"/>
    </source>
</evidence>
<gene>
    <name evidence="1" type="ORF">BKX93_14035</name>
</gene>
<dbReference type="Gene3D" id="1.10.10.60">
    <property type="entry name" value="Homeodomain-like"/>
    <property type="match status" value="1"/>
</dbReference>
<dbReference type="AlphaFoldDB" id="A0A1D9LI89"/>
<sequence>MQSKQRRPDPGLEPWIHSYRRYCFGPDDPAVLTLLPGTGAELWLGADGSAGLLCPRRRMLRIARPALPVFVVRFHAGALPQFCSLPLSQLVDRVTPPARAWPAADGLWAGIERADFDAQCELAGRFLRGRLRAEPELERMRRLARRIFADSAGFQLGTHAAEAGVDRFGLSRRFHASQGVTAKLFHRLCRFERFFRDAAFQPRPALAGLAWEHGYCDQSHLHRDALAFGGQPPARLLRDPALSLFYSPLAGARASLSPERWPSKG</sequence>
<protein>
    <submittedName>
        <fullName evidence="1">Uncharacterized protein</fullName>
    </submittedName>
</protein>
<dbReference type="EMBL" id="CP017707">
    <property type="protein sequence ID" value="AOZ50995.1"/>
    <property type="molecule type" value="Genomic_DNA"/>
</dbReference>
<dbReference type="Proteomes" id="UP000178776">
    <property type="component" value="Chromosome"/>
</dbReference>
<proteinExistence type="predicted"/>
<name>A0A1D9LI89_9NEIS</name>
<dbReference type="GO" id="GO:0003700">
    <property type="term" value="F:DNA-binding transcription factor activity"/>
    <property type="evidence" value="ECO:0007669"/>
    <property type="project" value="InterPro"/>
</dbReference>
<reference evidence="1 2" key="1">
    <citation type="submission" date="2016-10" db="EMBL/GenBank/DDBJ databases">
        <title>Chromobacterium muskegensis sp. nov., an insecticidal bacterium isolated from Sphagnum bogs.</title>
        <authorList>
            <person name="Sparks M.E."/>
            <person name="Blackburn M.B."/>
            <person name="Gundersen-Rindal D.E."/>
            <person name="Mitchell A."/>
            <person name="Farrar R."/>
            <person name="Kuhar D."/>
        </authorList>
    </citation>
    <scope>NUCLEOTIDE SEQUENCE [LARGE SCALE GENOMIC DNA]</scope>
    <source>
        <strain evidence="1 2">21-1</strain>
    </source>
</reference>
<dbReference type="InterPro" id="IPR018060">
    <property type="entry name" value="HTH_AraC"/>
</dbReference>
<evidence type="ECO:0000313" key="1">
    <source>
        <dbReference type="EMBL" id="AOZ50995.1"/>
    </source>
</evidence>
<dbReference type="GeneID" id="68842324"/>
<dbReference type="PROSITE" id="PS01124">
    <property type="entry name" value="HTH_ARAC_FAMILY_2"/>
    <property type="match status" value="1"/>
</dbReference>
<organism evidence="1 2">
    <name type="scientific">Chromobacterium vaccinii</name>
    <dbReference type="NCBI Taxonomy" id="1108595"/>
    <lineage>
        <taxon>Bacteria</taxon>
        <taxon>Pseudomonadati</taxon>
        <taxon>Pseudomonadota</taxon>
        <taxon>Betaproteobacteria</taxon>
        <taxon>Neisseriales</taxon>
        <taxon>Chromobacteriaceae</taxon>
        <taxon>Chromobacterium</taxon>
    </lineage>
</organism>
<accession>A0A1D9LI89</accession>
<dbReference type="RefSeq" id="WP_070980289.1">
    <property type="nucleotide sequence ID" value="NZ_CP017707.1"/>
</dbReference>